<evidence type="ECO:0000256" key="4">
    <source>
        <dbReference type="ARBA" id="ARBA00023015"/>
    </source>
</evidence>
<dbReference type="Gene3D" id="1.10.443.10">
    <property type="entry name" value="Intergrase catalytic core"/>
    <property type="match status" value="1"/>
</dbReference>
<dbReference type="NCBIfam" id="NF007371">
    <property type="entry name" value="PRK09871.1"/>
    <property type="match status" value="1"/>
</dbReference>
<comment type="similarity">
    <text evidence="1">Belongs to the 'phage' integrase family.</text>
</comment>
<protein>
    <submittedName>
        <fullName evidence="8">Tyrosine recombinase xerC</fullName>
    </submittedName>
</protein>
<evidence type="ECO:0000256" key="6">
    <source>
        <dbReference type="ARBA" id="ARBA00023172"/>
    </source>
</evidence>
<keyword evidence="6" id="KW-0233">DNA recombination</keyword>
<dbReference type="NCBIfam" id="NF007370">
    <property type="entry name" value="PRK09870.1"/>
    <property type="match status" value="1"/>
</dbReference>
<comment type="caution">
    <text evidence="8">The sequence shown here is derived from an EMBL/GenBank/DDBJ whole genome shotgun (WGS) entry which is preliminary data.</text>
</comment>
<dbReference type="InterPro" id="IPR002104">
    <property type="entry name" value="Integrase_catalytic"/>
</dbReference>
<evidence type="ECO:0000259" key="7">
    <source>
        <dbReference type="PROSITE" id="PS51898"/>
    </source>
</evidence>
<gene>
    <name evidence="8" type="primary">fimB3</name>
    <name evidence="8" type="ORF">EPIR_1156</name>
</gene>
<keyword evidence="9" id="KW-1185">Reference proteome</keyword>
<keyword evidence="5" id="KW-0804">Transcription</keyword>
<dbReference type="GO" id="GO:0003677">
    <property type="term" value="F:DNA binding"/>
    <property type="evidence" value="ECO:0007669"/>
    <property type="project" value="InterPro"/>
</dbReference>
<keyword evidence="2" id="KW-1029">Fimbrium biogenesis</keyword>
<keyword evidence="3" id="KW-0229">DNA integration</keyword>
<dbReference type="RefSeq" id="WP_023654331.1">
    <property type="nucleotide sequence ID" value="NZ_CAHS01000013.1"/>
</dbReference>
<dbReference type="InterPro" id="IPR050090">
    <property type="entry name" value="Tyrosine_recombinase_XerCD"/>
</dbReference>
<dbReference type="AlphaFoldDB" id="V5Z5C6"/>
<reference evidence="8 9" key="1">
    <citation type="journal article" date="2013" name="Syst. Appl. Microbiol.">
        <title>Phylogenetic position and virulence apparatus of the pear flower necrosis pathogen Erwinia piriflorinigrans CFBP 5888T as assessed by comparative genomics.</title>
        <authorList>
            <person name="Smits T.H."/>
            <person name="Rezzonico F."/>
            <person name="Lopez M.M."/>
            <person name="Blom J."/>
            <person name="Goesmann A."/>
            <person name="Frey J.E."/>
            <person name="Duffy B."/>
        </authorList>
    </citation>
    <scope>NUCLEOTIDE SEQUENCE [LARGE SCALE GENOMIC DNA]</scope>
    <source>
        <strain evidence="9">CFBP5888</strain>
    </source>
</reference>
<dbReference type="Proteomes" id="UP000018217">
    <property type="component" value="Unassembled WGS sequence"/>
</dbReference>
<organism evidence="8 9">
    <name type="scientific">Erwinia piriflorinigrans CFBP 5888</name>
    <dbReference type="NCBI Taxonomy" id="1161919"/>
    <lineage>
        <taxon>Bacteria</taxon>
        <taxon>Pseudomonadati</taxon>
        <taxon>Pseudomonadota</taxon>
        <taxon>Gammaproteobacteria</taxon>
        <taxon>Enterobacterales</taxon>
        <taxon>Erwiniaceae</taxon>
        <taxon>Erwinia</taxon>
    </lineage>
</organism>
<dbReference type="PROSITE" id="PS51898">
    <property type="entry name" value="TYR_RECOMBINASE"/>
    <property type="match status" value="1"/>
</dbReference>
<keyword evidence="4" id="KW-0805">Transcription regulation</keyword>
<dbReference type="InterPro" id="IPR013762">
    <property type="entry name" value="Integrase-like_cat_sf"/>
</dbReference>
<dbReference type="STRING" id="1161919.EPIR_1156"/>
<evidence type="ECO:0000313" key="8">
    <source>
        <dbReference type="EMBL" id="CCG86521.1"/>
    </source>
</evidence>
<accession>V5Z5C6</accession>
<dbReference type="Pfam" id="PF00589">
    <property type="entry name" value="Phage_integrase"/>
    <property type="match status" value="1"/>
</dbReference>
<evidence type="ECO:0000256" key="3">
    <source>
        <dbReference type="ARBA" id="ARBA00022908"/>
    </source>
</evidence>
<evidence type="ECO:0000256" key="5">
    <source>
        <dbReference type="ARBA" id="ARBA00023163"/>
    </source>
</evidence>
<feature type="domain" description="Tyr recombinase" evidence="7">
    <location>
        <begin position="5"/>
        <end position="186"/>
    </location>
</feature>
<name>V5Z5C6_9GAMM</name>
<dbReference type="PANTHER" id="PTHR30349:SF62">
    <property type="entry name" value="TYPE 1 FIMBRIAE REGULATORY PROTEIN FIMB-RELATED"/>
    <property type="match status" value="1"/>
</dbReference>
<dbReference type="GO" id="GO:0015074">
    <property type="term" value="P:DNA integration"/>
    <property type="evidence" value="ECO:0007669"/>
    <property type="project" value="UniProtKB-KW"/>
</dbReference>
<dbReference type="GO" id="GO:0006310">
    <property type="term" value="P:DNA recombination"/>
    <property type="evidence" value="ECO:0007669"/>
    <property type="project" value="UniProtKB-KW"/>
</dbReference>
<dbReference type="EMBL" id="CAHS01000013">
    <property type="protein sequence ID" value="CCG86521.1"/>
    <property type="molecule type" value="Genomic_DNA"/>
</dbReference>
<dbReference type="InterPro" id="IPR011010">
    <property type="entry name" value="DNA_brk_join_enz"/>
</dbReference>
<evidence type="ECO:0000256" key="2">
    <source>
        <dbReference type="ARBA" id="ARBA00022558"/>
    </source>
</evidence>
<dbReference type="OrthoDB" id="9801717at2"/>
<evidence type="ECO:0000256" key="1">
    <source>
        <dbReference type="ARBA" id="ARBA00008857"/>
    </source>
</evidence>
<evidence type="ECO:0000313" key="9">
    <source>
        <dbReference type="Proteomes" id="UP000018217"/>
    </source>
</evidence>
<dbReference type="SUPFAM" id="SSF56349">
    <property type="entry name" value="DNA breaking-rejoining enzymes"/>
    <property type="match status" value="1"/>
</dbReference>
<dbReference type="PANTHER" id="PTHR30349">
    <property type="entry name" value="PHAGE INTEGRASE-RELATED"/>
    <property type="match status" value="1"/>
</dbReference>
<proteinExistence type="inferred from homology"/>
<sequence length="196" mass="22188">MGNTLKRKYLTQGELLNVMAAARTGRYAERDECFINLCFIHGLRVSEICQLRVSDINLEDGVIHIRRLKNGLATTQPLLPNEIILLKKWLNVRNSWSGGSCSELFLSQKGGPISRQQVYTLLRKYGHVAGITVPLHPHMLRHSCGYALANNGADTRLIQDYLGHRNIHHTVLYTASNSARFVGMWKKSFIFELNGQ</sequence>